<keyword evidence="1" id="KW-0720">Serine protease</keyword>
<evidence type="ECO:0000259" key="2">
    <source>
        <dbReference type="PROSITE" id="PS51494"/>
    </source>
</evidence>
<accession>A0ABT8IMS2</accession>
<dbReference type="InterPro" id="IPR041489">
    <property type="entry name" value="PDZ_6"/>
</dbReference>
<proteinExistence type="predicted"/>
<protein>
    <submittedName>
        <fullName evidence="3">SpoIVB peptidase</fullName>
        <ecNumber evidence="3">3.4.21.116</ecNumber>
    </submittedName>
</protein>
<dbReference type="PROSITE" id="PS51494">
    <property type="entry name" value="SPOIVB"/>
    <property type="match status" value="1"/>
</dbReference>
<dbReference type="RefSeq" id="WP_301238768.1">
    <property type="nucleotide sequence ID" value="NZ_JANRHH010000036.1"/>
</dbReference>
<reference evidence="3" key="1">
    <citation type="submission" date="2022-08" db="EMBL/GenBank/DDBJ databases">
        <title>Polycladomyces zharkentsis sp. nov., a novel thermophilic CMC and starch-degrading bacterium isolated from a geothermal spring in Kazakhstan.</title>
        <authorList>
            <person name="Mashzhan A."/>
            <person name="Kistaubaeva A."/>
            <person name="Javier-Lopez R."/>
            <person name="Birkeland N.-K."/>
        </authorList>
    </citation>
    <scope>NUCLEOTIDE SEQUENCE</scope>
    <source>
        <strain evidence="3">KSR 13</strain>
    </source>
</reference>
<dbReference type="NCBIfam" id="TIGR02860">
    <property type="entry name" value="spore_IV_B"/>
    <property type="match status" value="1"/>
</dbReference>
<evidence type="ECO:0000313" key="3">
    <source>
        <dbReference type="EMBL" id="MDN4594084.1"/>
    </source>
</evidence>
<dbReference type="Gene3D" id="2.30.42.10">
    <property type="match status" value="1"/>
</dbReference>
<dbReference type="GO" id="GO:0016787">
    <property type="term" value="F:hydrolase activity"/>
    <property type="evidence" value="ECO:0007669"/>
    <property type="project" value="UniProtKB-KW"/>
</dbReference>
<dbReference type="SMART" id="SM00228">
    <property type="entry name" value="PDZ"/>
    <property type="match status" value="1"/>
</dbReference>
<feature type="domain" description="Peptidase S55" evidence="2">
    <location>
        <begin position="196"/>
        <end position="435"/>
    </location>
</feature>
<dbReference type="SUPFAM" id="SSF50494">
    <property type="entry name" value="Trypsin-like serine proteases"/>
    <property type="match status" value="1"/>
</dbReference>
<dbReference type="SUPFAM" id="SSF50156">
    <property type="entry name" value="PDZ domain-like"/>
    <property type="match status" value="1"/>
</dbReference>
<gene>
    <name evidence="3" type="primary">spoIVB</name>
    <name evidence="3" type="ORF">NWF35_09235</name>
</gene>
<comment type="caution">
    <text evidence="3">The sequence shown here is derived from an EMBL/GenBank/DDBJ whole genome shotgun (WGS) entry which is preliminary data.</text>
</comment>
<evidence type="ECO:0000256" key="1">
    <source>
        <dbReference type="ARBA" id="ARBA00022825"/>
    </source>
</evidence>
<sequence>MREKQKRKWWGIVLVGFLIWASMTPTFQQFTSFPRELRLFSGHQEQLRLTMPATVMADIADPHVAAINGKSRAQLDLHHPFTVMTKHRGQTRLTLRLFGRIPLKTLQLRVLPEIRVIPGGQSIGVKLQSAGVMVVGHHLVSQGDEAISPGEKADIHVGDYIVRINDQPIKNVNQVSTIVRKTFGQPLKVKLVRGDSERETTLTPVFDKREGIYRIGLYIRDSAAGVGTLTFYDPVRKVYGALGHVISDMDTGQPIRVGGGTIIHSSVTSIQRGESGEPGEKRAIFFQEHHVLGSIRRNTPFGIFGKMDRLPDKGLYNRTVPVALAEEVKEGPAQILTVVEGQKVERYNIEIVHVVHQKYPATKGMIIKITDPRLLKSTGGIVQGMSGSPILQNGKLIGAVTHVFVNDPTSGYGTLIEWMLQDAGVLNAAGLQETRFSFLSLKEMYGRILNPKAGSTIGNVEKLHSTIKEADRGTLL</sequence>
<dbReference type="EMBL" id="JANRHH010000036">
    <property type="protein sequence ID" value="MDN4594084.1"/>
    <property type="molecule type" value="Genomic_DNA"/>
</dbReference>
<dbReference type="Pfam" id="PF17820">
    <property type="entry name" value="PDZ_6"/>
    <property type="match status" value="1"/>
</dbReference>
<evidence type="ECO:0000313" key="4">
    <source>
        <dbReference type="Proteomes" id="UP001174196"/>
    </source>
</evidence>
<dbReference type="InterPro" id="IPR008763">
    <property type="entry name" value="Peptidase_S55"/>
</dbReference>
<dbReference type="InterPro" id="IPR001478">
    <property type="entry name" value="PDZ"/>
</dbReference>
<dbReference type="Pfam" id="PF05580">
    <property type="entry name" value="Peptidase_S55"/>
    <property type="match status" value="1"/>
</dbReference>
<dbReference type="InterPro" id="IPR036034">
    <property type="entry name" value="PDZ_sf"/>
</dbReference>
<dbReference type="InterPro" id="IPR009003">
    <property type="entry name" value="Peptidase_S1_PA"/>
</dbReference>
<keyword evidence="1" id="KW-0645">Protease</keyword>
<name>A0ABT8IMS2_9BACL</name>
<dbReference type="EC" id="3.4.21.116" evidence="3"/>
<keyword evidence="3" id="KW-0378">Hydrolase</keyword>
<dbReference type="Proteomes" id="UP001174196">
    <property type="component" value="Unassembled WGS sequence"/>
</dbReference>
<dbReference type="InterPro" id="IPR014219">
    <property type="entry name" value="SpoIVB"/>
</dbReference>
<keyword evidence="4" id="KW-1185">Reference proteome</keyword>
<organism evidence="3 4">
    <name type="scientific">Polycladomyces subterraneus</name>
    <dbReference type="NCBI Taxonomy" id="1016997"/>
    <lineage>
        <taxon>Bacteria</taxon>
        <taxon>Bacillati</taxon>
        <taxon>Bacillota</taxon>
        <taxon>Bacilli</taxon>
        <taxon>Bacillales</taxon>
        <taxon>Thermoactinomycetaceae</taxon>
        <taxon>Polycladomyces</taxon>
    </lineage>
</organism>